<dbReference type="Gene3D" id="3.90.550.10">
    <property type="entry name" value="Spore Coat Polysaccharide Biosynthesis Protein SpsA, Chain A"/>
    <property type="match status" value="1"/>
</dbReference>
<dbReference type="Pfam" id="PF00535">
    <property type="entry name" value="Glycos_transf_2"/>
    <property type="match status" value="1"/>
</dbReference>
<dbReference type="CDD" id="cd00761">
    <property type="entry name" value="Glyco_tranf_GTA_type"/>
    <property type="match status" value="1"/>
</dbReference>
<dbReference type="Proteomes" id="UP000184280">
    <property type="component" value="Unassembled WGS sequence"/>
</dbReference>
<dbReference type="SUPFAM" id="SSF53448">
    <property type="entry name" value="Nucleotide-diphospho-sugar transferases"/>
    <property type="match status" value="1"/>
</dbReference>
<evidence type="ECO:0000256" key="1">
    <source>
        <dbReference type="ARBA" id="ARBA00022676"/>
    </source>
</evidence>
<evidence type="ECO:0000313" key="5">
    <source>
        <dbReference type="Proteomes" id="UP000184280"/>
    </source>
</evidence>
<dbReference type="AlphaFoldDB" id="A0A1M7EJG3"/>
<dbReference type="PANTHER" id="PTHR22916:SF51">
    <property type="entry name" value="GLYCOSYLTRANSFERASE EPSH-RELATED"/>
    <property type="match status" value="1"/>
</dbReference>
<evidence type="ECO:0000313" key="4">
    <source>
        <dbReference type="EMBL" id="SHL91854.1"/>
    </source>
</evidence>
<dbReference type="RefSeq" id="WP_073043398.1">
    <property type="nucleotide sequence ID" value="NZ_FRCJ01000001.1"/>
</dbReference>
<feature type="domain" description="Glycosyltransferase 2-like" evidence="3">
    <location>
        <begin position="6"/>
        <end position="170"/>
    </location>
</feature>
<sequence>MSTILSIIIPVYNVEAYLDRCVKSIISQSYREFEIILIDDGSTDESSALCDKWAAEDSRILVIHKENGGVSSARNAGLEVAKGDYLTFVDPDDFIAPDTYAINMSYLLEHNHVDILQYPYCNYFDADDIRDYHKPSSDLYVGSEQIFRNWWSGTPLEYTACNKIYRRELWNDVRFNVGHVSEDTFLVSLFAIKVKAVFISEKGLYYYQRNRMNSYTYGEYTFDKNMDLFNAHAAIYDCFKQFPDMVTEKVLAFTRLYRRLITAKQTEPSANINSQLQLIKMLFPSWLDILKSRNTEKLWLFSAKVLGGKVFVNLFLRYLKK</sequence>
<dbReference type="InterPro" id="IPR001173">
    <property type="entry name" value="Glyco_trans_2-like"/>
</dbReference>
<accession>A0A1M7EJG3</accession>
<dbReference type="PANTHER" id="PTHR22916">
    <property type="entry name" value="GLYCOSYLTRANSFERASE"/>
    <property type="match status" value="1"/>
</dbReference>
<gene>
    <name evidence="4" type="ORF">SAMN04488494_1095</name>
</gene>
<keyword evidence="1" id="KW-0328">Glycosyltransferase</keyword>
<evidence type="ECO:0000256" key="2">
    <source>
        <dbReference type="ARBA" id="ARBA00022679"/>
    </source>
</evidence>
<reference evidence="4 5" key="1">
    <citation type="submission" date="2016-11" db="EMBL/GenBank/DDBJ databases">
        <authorList>
            <person name="Jaros S."/>
            <person name="Januszkiewicz K."/>
            <person name="Wedrychowicz H."/>
        </authorList>
    </citation>
    <scope>NUCLEOTIDE SEQUENCE [LARGE SCALE GENOMIC DNA]</scope>
    <source>
        <strain evidence="4 5">BPI-34</strain>
    </source>
</reference>
<keyword evidence="2 4" id="KW-0808">Transferase</keyword>
<name>A0A1M7EJG3_XYLRU</name>
<dbReference type="InterPro" id="IPR029044">
    <property type="entry name" value="Nucleotide-diphossugar_trans"/>
</dbReference>
<organism evidence="4 5">
    <name type="scientific">Xylanibacter ruminicola</name>
    <name type="common">Prevotella ruminicola</name>
    <dbReference type="NCBI Taxonomy" id="839"/>
    <lineage>
        <taxon>Bacteria</taxon>
        <taxon>Pseudomonadati</taxon>
        <taxon>Bacteroidota</taxon>
        <taxon>Bacteroidia</taxon>
        <taxon>Bacteroidales</taxon>
        <taxon>Prevotellaceae</taxon>
        <taxon>Xylanibacter</taxon>
    </lineage>
</organism>
<protein>
    <submittedName>
        <fullName evidence="4">Glycosyl transferase family 2</fullName>
    </submittedName>
</protein>
<dbReference type="GO" id="GO:0016758">
    <property type="term" value="F:hexosyltransferase activity"/>
    <property type="evidence" value="ECO:0007669"/>
    <property type="project" value="UniProtKB-ARBA"/>
</dbReference>
<evidence type="ECO:0000259" key="3">
    <source>
        <dbReference type="Pfam" id="PF00535"/>
    </source>
</evidence>
<dbReference type="EMBL" id="FRCJ01000001">
    <property type="protein sequence ID" value="SHL91854.1"/>
    <property type="molecule type" value="Genomic_DNA"/>
</dbReference>
<proteinExistence type="predicted"/>
<dbReference type="OrthoDB" id="9815829at2"/>